<dbReference type="PROSITE" id="PS50112">
    <property type="entry name" value="PAS"/>
    <property type="match status" value="2"/>
</dbReference>
<evidence type="ECO:0000256" key="2">
    <source>
        <dbReference type="ARBA" id="ARBA00004651"/>
    </source>
</evidence>
<dbReference type="InterPro" id="IPR036890">
    <property type="entry name" value="HATPase_C_sf"/>
</dbReference>
<dbReference type="CDD" id="cd00130">
    <property type="entry name" value="PAS"/>
    <property type="match status" value="2"/>
</dbReference>
<keyword evidence="12" id="KW-0902">Two-component regulatory system</keyword>
<dbReference type="eggNOG" id="COG4191">
    <property type="taxonomic scope" value="Bacteria"/>
</dbReference>
<dbReference type="Gene3D" id="3.30.450.20">
    <property type="entry name" value="PAS domain"/>
    <property type="match status" value="4"/>
</dbReference>
<dbReference type="InterPro" id="IPR000014">
    <property type="entry name" value="PAS"/>
</dbReference>
<dbReference type="Pfam" id="PF02518">
    <property type="entry name" value="HATPase_c"/>
    <property type="match status" value="1"/>
</dbReference>
<comment type="catalytic activity">
    <reaction evidence="1">
        <text>ATP + protein L-histidine = ADP + protein N-phospho-L-histidine.</text>
        <dbReference type="EC" id="2.7.13.3"/>
    </reaction>
</comment>
<proteinExistence type="predicted"/>
<protein>
    <recommendedName>
        <fullName evidence="3">histidine kinase</fullName>
        <ecNumber evidence="3">2.7.13.3</ecNumber>
    </recommendedName>
</protein>
<evidence type="ECO:0000256" key="5">
    <source>
        <dbReference type="ARBA" id="ARBA00022553"/>
    </source>
</evidence>
<comment type="subcellular location">
    <subcellularLocation>
        <location evidence="2">Cell membrane</location>
        <topology evidence="2">Multi-pass membrane protein</topology>
    </subcellularLocation>
</comment>
<name>C7RJ84_ACCRE</name>
<reference evidence="18" key="1">
    <citation type="submission" date="2009-08" db="EMBL/GenBank/DDBJ databases">
        <authorList>
            <consortium name="US DOE Joint Genome Institute"/>
            <person name="Lucas S."/>
            <person name="Copeland A."/>
            <person name="Lapidus A."/>
            <person name="Glavina del Rio T."/>
            <person name="Dalin E."/>
            <person name="Tice H."/>
            <person name="Bruce D."/>
            <person name="Barry K."/>
            <person name="Pitluck S."/>
            <person name="Lowry S."/>
            <person name="Larimer F."/>
            <person name="Land M."/>
            <person name="Hauser L."/>
            <person name="Kyrpides N."/>
            <person name="Ivanova N."/>
            <person name="McMahon K.D."/>
            <person name="Hugenholtz P."/>
        </authorList>
    </citation>
    <scope>NUCLEOTIDE SEQUENCE</scope>
    <source>
        <strain evidence="18">UW-1</strain>
    </source>
</reference>
<keyword evidence="11" id="KW-1133">Transmembrane helix</keyword>
<evidence type="ECO:0000256" key="10">
    <source>
        <dbReference type="ARBA" id="ARBA00022840"/>
    </source>
</evidence>
<dbReference type="STRING" id="522306.CAP2UW1_3436"/>
<evidence type="ECO:0000259" key="15">
    <source>
        <dbReference type="PROSITE" id="PS50109"/>
    </source>
</evidence>
<dbReference type="InterPro" id="IPR003594">
    <property type="entry name" value="HATPase_dom"/>
</dbReference>
<dbReference type="PRINTS" id="PR00344">
    <property type="entry name" value="BCTRLSENSOR"/>
</dbReference>
<keyword evidence="13" id="KW-0472">Membrane</keyword>
<keyword evidence="5" id="KW-0597">Phosphoprotein</keyword>
<feature type="region of interest" description="Disordered" evidence="14">
    <location>
        <begin position="993"/>
        <end position="1012"/>
    </location>
</feature>
<evidence type="ECO:0000256" key="6">
    <source>
        <dbReference type="ARBA" id="ARBA00022679"/>
    </source>
</evidence>
<dbReference type="Pfam" id="PF08448">
    <property type="entry name" value="PAS_4"/>
    <property type="match status" value="1"/>
</dbReference>
<evidence type="ECO:0000256" key="7">
    <source>
        <dbReference type="ARBA" id="ARBA00022692"/>
    </source>
</evidence>
<dbReference type="SMART" id="SM00086">
    <property type="entry name" value="PAC"/>
    <property type="match status" value="2"/>
</dbReference>
<sequence length="1012" mass="108204" precursor="true">MARARAFRPRRFRFEWLLLTAALLVLGGSIGLSLALQYQRVEQEESDRLRAAAQVLGEMIGQRLAGAERALSTLDRELAPSNGPAHATPMLPLNAIASALDGIRVVRVVDARGRVVGSSRAEPLGEDFSAREAFNSARQRREPAMVLTASPAPARPGGQVFELSRAIPDGRGGFAGVVVAELDADYFSVLVDSLRYAPDVSVSVADARGRVLLLVPPSPGDAGRRLDGTAAAFAHHRASGQVATLMRGVSASLAEASGDDVVLAMQTVRHAAGGLDEDLVVGVARRQSLMHVNWRLEAAVESGLFLVVVLSSVFGLNVVQGRQRRIDAIAAERSAEQRAAAERLRLAADAAGLGVWEYDPVGRRLTWDASMYGLYGVAEGDPVSQYEDWRKRVLPDDLPLAEAAFQASIGDRAQFRMDFRIRRGDGAIRMISALGRPFCAAEGAPLRVIGTNQDVTERWQVEAAVHASEARLKAVFDVLPVGISVTDAAGMIVDCNAASERLLGISREAHFGRGYAACFGRMRRPDGSRMDSDEEPARRALNSGVAVFDVEMIVETPDGERWLSVSAVPVGSPAPVLGRREDAAGGAGPEEARGVVIAYVDVGAARRSETELRKLSRAVEQSAAAVLITDVDGAIEYVNPAACEAYGYSAADLLGASPRVFASGLTPLETYQSLWSTILAGRVWRGELENRRRDGRLIHQAVSISPVRDRGGLITHFVAITEDVSARVEAERMKDDLKTRLSRVERMEVMGAMAGGVAHDFNNILVAILGFSGLGKTVLRAAGGPERVVSYFEEIEIAGERARALVQQLLVFSRGGSLKVDTIDLPDVAHEVVTLVASSFPACVTLSARMADDLPALEMDRSHLHRLLVNLCVNARDAMDGPGSVVISARPVHVEEAQICASCHAEFSGEFLRIAVVDQGHGIPEAIRNRIFEPFFTTKDVGSGSGMGLAVVHGVSHLYDGHLQIVAAPDGGTELVVLLPRRVWHVDAPLAGAAQPASGLSPASASQPRTTR</sequence>
<dbReference type="SMART" id="SM00387">
    <property type="entry name" value="HATPase_c"/>
    <property type="match status" value="1"/>
</dbReference>
<dbReference type="InterPro" id="IPR003661">
    <property type="entry name" value="HisK_dim/P_dom"/>
</dbReference>
<dbReference type="KEGG" id="app:CAP2UW1_3436"/>
<evidence type="ECO:0000256" key="1">
    <source>
        <dbReference type="ARBA" id="ARBA00000085"/>
    </source>
</evidence>
<dbReference type="EMBL" id="CP001715">
    <property type="protein sequence ID" value="ACV36695.1"/>
    <property type="molecule type" value="Genomic_DNA"/>
</dbReference>
<dbReference type="InterPro" id="IPR035965">
    <property type="entry name" value="PAS-like_dom_sf"/>
</dbReference>
<gene>
    <name evidence="18" type="ordered locus">CAP2UW1_3436</name>
</gene>
<dbReference type="CDD" id="cd00082">
    <property type="entry name" value="HisKA"/>
    <property type="match status" value="1"/>
</dbReference>
<keyword evidence="4" id="KW-1003">Cell membrane</keyword>
<evidence type="ECO:0000259" key="16">
    <source>
        <dbReference type="PROSITE" id="PS50112"/>
    </source>
</evidence>
<evidence type="ECO:0000256" key="13">
    <source>
        <dbReference type="ARBA" id="ARBA00023136"/>
    </source>
</evidence>
<dbReference type="PANTHER" id="PTHR43065:SF42">
    <property type="entry name" value="TWO-COMPONENT SENSOR PPRA"/>
    <property type="match status" value="1"/>
</dbReference>
<dbReference type="InterPro" id="IPR013655">
    <property type="entry name" value="PAS_fold_3"/>
</dbReference>
<dbReference type="GO" id="GO:0005886">
    <property type="term" value="C:plasma membrane"/>
    <property type="evidence" value="ECO:0007669"/>
    <property type="project" value="UniProtKB-SubCell"/>
</dbReference>
<accession>C7RJ84</accession>
<evidence type="ECO:0000259" key="17">
    <source>
        <dbReference type="PROSITE" id="PS50113"/>
    </source>
</evidence>
<dbReference type="InterPro" id="IPR001610">
    <property type="entry name" value="PAC"/>
</dbReference>
<reference evidence="18" key="2">
    <citation type="submission" date="2009-09" db="EMBL/GenBank/DDBJ databases">
        <title>Complete sequence of chromosome of Candidatus Accumulibacter phosphatis clade IIA str. UW-1.</title>
        <authorList>
            <consortium name="US DOE Joint Genome Institute"/>
            <person name="Martin H.G."/>
            <person name="Ivanova N."/>
            <person name="Kunin V."/>
            <person name="Warnecke F."/>
            <person name="Barry K."/>
            <person name="He S."/>
            <person name="Salamov A."/>
            <person name="Szeto E."/>
            <person name="Dalin E."/>
            <person name="Pangilinan J.L."/>
            <person name="Lapidus A."/>
            <person name="Lowry S."/>
            <person name="Kyrpides N.C."/>
            <person name="McMahon K.D."/>
            <person name="Hugenholtz P."/>
        </authorList>
    </citation>
    <scope>NUCLEOTIDE SEQUENCE [LARGE SCALE GENOMIC DNA]</scope>
    <source>
        <strain evidence="18">UW-1</strain>
    </source>
</reference>
<dbReference type="InterPro" id="IPR004358">
    <property type="entry name" value="Sig_transdc_His_kin-like_C"/>
</dbReference>
<dbReference type="Pfam" id="PF00989">
    <property type="entry name" value="PAS"/>
    <property type="match status" value="1"/>
</dbReference>
<dbReference type="InterPro" id="IPR033479">
    <property type="entry name" value="dCache_1"/>
</dbReference>
<dbReference type="NCBIfam" id="TIGR00229">
    <property type="entry name" value="sensory_box"/>
    <property type="match status" value="2"/>
</dbReference>
<organism evidence="18">
    <name type="scientific">Accumulibacter regalis</name>
    <dbReference type="NCBI Taxonomy" id="522306"/>
    <lineage>
        <taxon>Bacteria</taxon>
        <taxon>Pseudomonadati</taxon>
        <taxon>Pseudomonadota</taxon>
        <taxon>Betaproteobacteria</taxon>
        <taxon>Candidatus Accumulibacter</taxon>
    </lineage>
</organism>
<evidence type="ECO:0000256" key="11">
    <source>
        <dbReference type="ARBA" id="ARBA00022989"/>
    </source>
</evidence>
<dbReference type="InterPro" id="IPR036097">
    <property type="entry name" value="HisK_dim/P_sf"/>
</dbReference>
<feature type="domain" description="PAS" evidence="16">
    <location>
        <begin position="468"/>
        <end position="544"/>
    </location>
</feature>
<dbReference type="SMART" id="SM00091">
    <property type="entry name" value="PAS"/>
    <property type="match status" value="3"/>
</dbReference>
<feature type="domain" description="PAC" evidence="17">
    <location>
        <begin position="684"/>
        <end position="736"/>
    </location>
</feature>
<keyword evidence="10" id="KW-0067">ATP-binding</keyword>
<dbReference type="GO" id="GO:0005524">
    <property type="term" value="F:ATP binding"/>
    <property type="evidence" value="ECO:0007669"/>
    <property type="project" value="UniProtKB-KW"/>
</dbReference>
<keyword evidence="7" id="KW-0812">Transmembrane</keyword>
<evidence type="ECO:0000256" key="8">
    <source>
        <dbReference type="ARBA" id="ARBA00022741"/>
    </source>
</evidence>
<dbReference type="SMART" id="SM00388">
    <property type="entry name" value="HisKA"/>
    <property type="match status" value="1"/>
</dbReference>
<dbReference type="Pfam" id="PF02743">
    <property type="entry name" value="dCache_1"/>
    <property type="match status" value="1"/>
</dbReference>
<feature type="domain" description="PAS" evidence="16">
    <location>
        <begin position="611"/>
        <end position="655"/>
    </location>
</feature>
<evidence type="ECO:0000256" key="14">
    <source>
        <dbReference type="SAM" id="MobiDB-lite"/>
    </source>
</evidence>
<keyword evidence="6" id="KW-0808">Transferase</keyword>
<dbReference type="InterPro" id="IPR005467">
    <property type="entry name" value="His_kinase_dom"/>
</dbReference>
<evidence type="ECO:0000256" key="9">
    <source>
        <dbReference type="ARBA" id="ARBA00022777"/>
    </source>
</evidence>
<dbReference type="SUPFAM" id="SSF47384">
    <property type="entry name" value="Homodimeric domain of signal transducing histidine kinase"/>
    <property type="match status" value="1"/>
</dbReference>
<dbReference type="EC" id="2.7.13.3" evidence="3"/>
<feature type="domain" description="PAC" evidence="17">
    <location>
        <begin position="415"/>
        <end position="467"/>
    </location>
</feature>
<dbReference type="Gene3D" id="1.10.287.130">
    <property type="match status" value="1"/>
</dbReference>
<dbReference type="InterPro" id="IPR013656">
    <property type="entry name" value="PAS_4"/>
</dbReference>
<feature type="domain" description="Histidine kinase" evidence="15">
    <location>
        <begin position="756"/>
        <end position="983"/>
    </location>
</feature>
<evidence type="ECO:0000313" key="18">
    <source>
        <dbReference type="EMBL" id="ACV36695.1"/>
    </source>
</evidence>
<dbReference type="SUPFAM" id="SSF55874">
    <property type="entry name" value="ATPase domain of HSP90 chaperone/DNA topoisomerase II/histidine kinase"/>
    <property type="match status" value="1"/>
</dbReference>
<dbReference type="CDD" id="cd12914">
    <property type="entry name" value="PDC1_DGC_like"/>
    <property type="match status" value="1"/>
</dbReference>
<evidence type="ECO:0000256" key="3">
    <source>
        <dbReference type="ARBA" id="ARBA00012438"/>
    </source>
</evidence>
<dbReference type="SUPFAM" id="SSF55785">
    <property type="entry name" value="PYP-like sensor domain (PAS domain)"/>
    <property type="match status" value="3"/>
</dbReference>
<dbReference type="GO" id="GO:0006355">
    <property type="term" value="P:regulation of DNA-templated transcription"/>
    <property type="evidence" value="ECO:0007669"/>
    <property type="project" value="InterPro"/>
</dbReference>
<evidence type="ECO:0000256" key="4">
    <source>
        <dbReference type="ARBA" id="ARBA00022475"/>
    </source>
</evidence>
<feature type="compositionally biased region" description="Polar residues" evidence="14">
    <location>
        <begin position="1001"/>
        <end position="1012"/>
    </location>
</feature>
<dbReference type="HOGENOM" id="CLU_297498_0_0_4"/>
<dbReference type="PROSITE" id="PS50113">
    <property type="entry name" value="PAC"/>
    <property type="match status" value="2"/>
</dbReference>
<dbReference type="PROSITE" id="PS50109">
    <property type="entry name" value="HIS_KIN"/>
    <property type="match status" value="1"/>
</dbReference>
<dbReference type="PANTHER" id="PTHR43065">
    <property type="entry name" value="SENSOR HISTIDINE KINASE"/>
    <property type="match status" value="1"/>
</dbReference>
<keyword evidence="9 18" id="KW-0418">Kinase</keyword>
<dbReference type="Pfam" id="PF08447">
    <property type="entry name" value="PAS_3"/>
    <property type="match status" value="1"/>
</dbReference>
<dbReference type="Gene3D" id="3.30.565.10">
    <property type="entry name" value="Histidine kinase-like ATPase, C-terminal domain"/>
    <property type="match status" value="1"/>
</dbReference>
<evidence type="ECO:0000256" key="12">
    <source>
        <dbReference type="ARBA" id="ARBA00023012"/>
    </source>
</evidence>
<dbReference type="eggNOG" id="COG3829">
    <property type="taxonomic scope" value="Bacteria"/>
</dbReference>
<dbReference type="AlphaFoldDB" id="C7RJ84"/>
<dbReference type="Gene3D" id="2.10.70.100">
    <property type="match status" value="1"/>
</dbReference>
<dbReference type="GO" id="GO:0000155">
    <property type="term" value="F:phosphorelay sensor kinase activity"/>
    <property type="evidence" value="ECO:0007669"/>
    <property type="project" value="InterPro"/>
</dbReference>
<keyword evidence="8" id="KW-0547">Nucleotide-binding</keyword>
<dbReference type="InterPro" id="IPR013767">
    <property type="entry name" value="PAS_fold"/>
</dbReference>
<dbReference type="InterPro" id="IPR000700">
    <property type="entry name" value="PAS-assoc_C"/>
</dbReference>